<feature type="non-terminal residue" evidence="1">
    <location>
        <position position="221"/>
    </location>
</feature>
<dbReference type="Proteomes" id="UP000184188">
    <property type="component" value="Unassembled WGS sequence"/>
</dbReference>
<name>A0A1L9SGA3_9EURO</name>
<organism evidence="1 2">
    <name type="scientific">Penicilliopsis zonata CBS 506.65</name>
    <dbReference type="NCBI Taxonomy" id="1073090"/>
    <lineage>
        <taxon>Eukaryota</taxon>
        <taxon>Fungi</taxon>
        <taxon>Dikarya</taxon>
        <taxon>Ascomycota</taxon>
        <taxon>Pezizomycotina</taxon>
        <taxon>Eurotiomycetes</taxon>
        <taxon>Eurotiomycetidae</taxon>
        <taxon>Eurotiales</taxon>
        <taxon>Aspergillaceae</taxon>
        <taxon>Penicilliopsis</taxon>
    </lineage>
</organism>
<dbReference type="OrthoDB" id="4192742at2759"/>
<sequence length="221" mass="25475">MALLNTRADALQTVALCRCLITSLELTRMRKSRIGFAHWMSFWEQLYSRSLARTLSLCVTSALTKVDMLFRCVSKELHFITDRTEAAVRQAESKKDIARILENMEAEVSVHREHRRRRAHKTLERLRANMEAIPVKVTDDFYVDMKRALFCLDPFCDYHPGDPEAELRDRMRPAQFDVYQDSPMDEPVDLHQVVGSMAYTLASGQGRGQGHARNRGFVNAR</sequence>
<evidence type="ECO:0000313" key="2">
    <source>
        <dbReference type="Proteomes" id="UP000184188"/>
    </source>
</evidence>
<evidence type="ECO:0000313" key="1">
    <source>
        <dbReference type="EMBL" id="OJJ46117.1"/>
    </source>
</evidence>
<dbReference type="RefSeq" id="XP_022580627.1">
    <property type="nucleotide sequence ID" value="XM_022721190.1"/>
</dbReference>
<proteinExistence type="predicted"/>
<keyword evidence="2" id="KW-1185">Reference proteome</keyword>
<gene>
    <name evidence="1" type="ORF">ASPZODRAFT_117988</name>
</gene>
<reference evidence="2" key="1">
    <citation type="journal article" date="2017" name="Genome Biol.">
        <title>Comparative genomics reveals high biological diversity and specific adaptations in the industrially and medically important fungal genus Aspergillus.</title>
        <authorList>
            <person name="de Vries R.P."/>
            <person name="Riley R."/>
            <person name="Wiebenga A."/>
            <person name="Aguilar-Osorio G."/>
            <person name="Amillis S."/>
            <person name="Uchima C.A."/>
            <person name="Anderluh G."/>
            <person name="Asadollahi M."/>
            <person name="Askin M."/>
            <person name="Barry K."/>
            <person name="Battaglia E."/>
            <person name="Bayram O."/>
            <person name="Benocci T."/>
            <person name="Braus-Stromeyer S.A."/>
            <person name="Caldana C."/>
            <person name="Canovas D."/>
            <person name="Cerqueira G.C."/>
            <person name="Chen F."/>
            <person name="Chen W."/>
            <person name="Choi C."/>
            <person name="Clum A."/>
            <person name="Dos Santos R.A."/>
            <person name="Damasio A.R."/>
            <person name="Diallinas G."/>
            <person name="Emri T."/>
            <person name="Fekete E."/>
            <person name="Flipphi M."/>
            <person name="Freyberg S."/>
            <person name="Gallo A."/>
            <person name="Gournas C."/>
            <person name="Habgood R."/>
            <person name="Hainaut M."/>
            <person name="Harispe M.L."/>
            <person name="Henrissat B."/>
            <person name="Hilden K.S."/>
            <person name="Hope R."/>
            <person name="Hossain A."/>
            <person name="Karabika E."/>
            <person name="Karaffa L."/>
            <person name="Karanyi Z."/>
            <person name="Krasevec N."/>
            <person name="Kuo A."/>
            <person name="Kusch H."/>
            <person name="LaButti K."/>
            <person name="Lagendijk E.L."/>
            <person name="Lapidus A."/>
            <person name="Levasseur A."/>
            <person name="Lindquist E."/>
            <person name="Lipzen A."/>
            <person name="Logrieco A.F."/>
            <person name="MacCabe A."/>
            <person name="Maekelae M.R."/>
            <person name="Malavazi I."/>
            <person name="Melin P."/>
            <person name="Meyer V."/>
            <person name="Mielnichuk N."/>
            <person name="Miskei M."/>
            <person name="Molnar A.P."/>
            <person name="Mule G."/>
            <person name="Ngan C.Y."/>
            <person name="Orejas M."/>
            <person name="Orosz E."/>
            <person name="Ouedraogo J.P."/>
            <person name="Overkamp K.M."/>
            <person name="Park H.-S."/>
            <person name="Perrone G."/>
            <person name="Piumi F."/>
            <person name="Punt P.J."/>
            <person name="Ram A.F."/>
            <person name="Ramon A."/>
            <person name="Rauscher S."/>
            <person name="Record E."/>
            <person name="Riano-Pachon D.M."/>
            <person name="Robert V."/>
            <person name="Roehrig J."/>
            <person name="Ruller R."/>
            <person name="Salamov A."/>
            <person name="Salih N.S."/>
            <person name="Samson R.A."/>
            <person name="Sandor E."/>
            <person name="Sanguinetti M."/>
            <person name="Schuetze T."/>
            <person name="Sepcic K."/>
            <person name="Shelest E."/>
            <person name="Sherlock G."/>
            <person name="Sophianopoulou V."/>
            <person name="Squina F.M."/>
            <person name="Sun H."/>
            <person name="Susca A."/>
            <person name="Todd R.B."/>
            <person name="Tsang A."/>
            <person name="Unkles S.E."/>
            <person name="van de Wiele N."/>
            <person name="van Rossen-Uffink D."/>
            <person name="Oliveira J.V."/>
            <person name="Vesth T.C."/>
            <person name="Visser J."/>
            <person name="Yu J.-H."/>
            <person name="Zhou M."/>
            <person name="Andersen M.R."/>
            <person name="Archer D.B."/>
            <person name="Baker S.E."/>
            <person name="Benoit I."/>
            <person name="Brakhage A.A."/>
            <person name="Braus G.H."/>
            <person name="Fischer R."/>
            <person name="Frisvad J.C."/>
            <person name="Goldman G.H."/>
            <person name="Houbraken J."/>
            <person name="Oakley B."/>
            <person name="Pocsi I."/>
            <person name="Scazzocchio C."/>
            <person name="Seiboth B."/>
            <person name="vanKuyk P.A."/>
            <person name="Wortman J."/>
            <person name="Dyer P.S."/>
            <person name="Grigoriev I.V."/>
        </authorList>
    </citation>
    <scope>NUCLEOTIDE SEQUENCE [LARGE SCALE GENOMIC DNA]</scope>
    <source>
        <strain evidence="2">CBS 506.65</strain>
    </source>
</reference>
<dbReference type="AlphaFoldDB" id="A0A1L9SGA3"/>
<protein>
    <submittedName>
        <fullName evidence="1">Uncharacterized protein</fullName>
    </submittedName>
</protein>
<accession>A0A1L9SGA3</accession>
<dbReference type="EMBL" id="KV878343">
    <property type="protein sequence ID" value="OJJ46117.1"/>
    <property type="molecule type" value="Genomic_DNA"/>
</dbReference>
<dbReference type="GeneID" id="34607655"/>
<dbReference type="STRING" id="1073090.A0A1L9SGA3"/>
<dbReference type="VEuPathDB" id="FungiDB:ASPZODRAFT_117988"/>